<protein>
    <recommendedName>
        <fullName evidence="3">PIG-L family deacetylase</fullName>
    </recommendedName>
</protein>
<dbReference type="InterPro" id="IPR024078">
    <property type="entry name" value="LmbE-like_dom_sf"/>
</dbReference>
<dbReference type="EMBL" id="JASCXX010000014">
    <property type="protein sequence ID" value="MDI6449869.1"/>
    <property type="molecule type" value="Genomic_DNA"/>
</dbReference>
<accession>A0AAW6U1Q8</accession>
<comment type="caution">
    <text evidence="1">The sequence shown here is derived from an EMBL/GenBank/DDBJ whole genome shotgun (WGS) entry which is preliminary data.</text>
</comment>
<keyword evidence="2" id="KW-1185">Reference proteome</keyword>
<dbReference type="SUPFAM" id="SSF102588">
    <property type="entry name" value="LmbE-like"/>
    <property type="match status" value="1"/>
</dbReference>
<dbReference type="Proteomes" id="UP001431776">
    <property type="component" value="Unassembled WGS sequence"/>
</dbReference>
<dbReference type="RefSeq" id="WP_349245279.1">
    <property type="nucleotide sequence ID" value="NZ_JASCXX010000014.1"/>
</dbReference>
<sequence length="208" mass="23784">MTQDRVALLSYEYTNCAVIVAHPDDETLWAGGTMLLHPDSCWTVAALCRKSDADRAPKFHQAVECYNAKGVMGDLDDGPEQTPLRTVDVEDAILDLLPSDRYDLVLTHGLWGEYTSHRRHEEVAKAIMALRESGRLLAKEVWMFAYEDGAKKYLPRPIADADVYVRLPRDVWERKYEIIRTIYGFEEDSFEARTTPKEEAFWVLGKGK</sequence>
<organism evidence="1 2">
    <name type="scientific">Anaerobaca lacustris</name>
    <dbReference type="NCBI Taxonomy" id="3044600"/>
    <lineage>
        <taxon>Bacteria</taxon>
        <taxon>Pseudomonadati</taxon>
        <taxon>Planctomycetota</taxon>
        <taxon>Phycisphaerae</taxon>
        <taxon>Sedimentisphaerales</taxon>
        <taxon>Anaerobacaceae</taxon>
        <taxon>Anaerobaca</taxon>
    </lineage>
</organism>
<gene>
    <name evidence="1" type="ORF">QJ522_12495</name>
</gene>
<evidence type="ECO:0000313" key="1">
    <source>
        <dbReference type="EMBL" id="MDI6449869.1"/>
    </source>
</evidence>
<reference evidence="1" key="1">
    <citation type="submission" date="2023-05" db="EMBL/GenBank/DDBJ databases">
        <title>Anaerotaeda fermentans gen. nov., sp. nov., a novel anaerobic planctomycete of the new family within the order Sedimentisphaerales isolated from Taman Peninsula, Russia.</title>
        <authorList>
            <person name="Khomyakova M.A."/>
            <person name="Merkel A.Y."/>
            <person name="Slobodkin A.I."/>
        </authorList>
    </citation>
    <scope>NUCLEOTIDE SEQUENCE</scope>
    <source>
        <strain evidence="1">M17dextr</strain>
    </source>
</reference>
<evidence type="ECO:0000313" key="2">
    <source>
        <dbReference type="Proteomes" id="UP001431776"/>
    </source>
</evidence>
<dbReference type="AlphaFoldDB" id="A0AAW6U1Q8"/>
<dbReference type="Pfam" id="PF02585">
    <property type="entry name" value="PIG-L"/>
    <property type="match status" value="1"/>
</dbReference>
<name>A0AAW6U1Q8_9BACT</name>
<dbReference type="Gene3D" id="3.40.50.10320">
    <property type="entry name" value="LmbE-like"/>
    <property type="match status" value="1"/>
</dbReference>
<proteinExistence type="predicted"/>
<evidence type="ECO:0008006" key="3">
    <source>
        <dbReference type="Google" id="ProtNLM"/>
    </source>
</evidence>
<dbReference type="InterPro" id="IPR003737">
    <property type="entry name" value="GlcNAc_PI_deacetylase-related"/>
</dbReference>